<dbReference type="EMBL" id="BK016120">
    <property type="protein sequence ID" value="DAF96767.1"/>
    <property type="molecule type" value="Genomic_DNA"/>
</dbReference>
<protein>
    <submittedName>
        <fullName evidence="2">Uncharacterized protein</fullName>
    </submittedName>
</protein>
<name>A0A8S5UQL9_9CAUD</name>
<evidence type="ECO:0000256" key="1">
    <source>
        <dbReference type="SAM" id="MobiDB-lite"/>
    </source>
</evidence>
<sequence>MASYNGNVDLLSLNGAKVLVGIDEKNKQRPYVCIPIDVNEIRVETYQKDNVNRQVAKLRVHIEPFKDSYKNKIRQSNIERGDTDKSVPTHEMQISFSTEYVKAVAKAFPKLVEQVKEYSKEKDPDIVNQDFNDENSHLFKAIRTRMNKRIASLYQPQTATQQQTYPQQAYGAAGNATAYVPPADGGNDYSSMPGYDDPNSDLPF</sequence>
<organism evidence="2">
    <name type="scientific">Siphoviridae sp. ctfrT39</name>
    <dbReference type="NCBI Taxonomy" id="2825598"/>
    <lineage>
        <taxon>Viruses</taxon>
        <taxon>Duplodnaviria</taxon>
        <taxon>Heunggongvirae</taxon>
        <taxon>Uroviricota</taxon>
        <taxon>Caudoviricetes</taxon>
    </lineage>
</organism>
<proteinExistence type="predicted"/>
<reference evidence="2" key="1">
    <citation type="journal article" date="2021" name="Proc. Natl. Acad. Sci. U.S.A.">
        <title>A Catalog of Tens of Thousands of Viruses from Human Metagenomes Reveals Hidden Associations with Chronic Diseases.</title>
        <authorList>
            <person name="Tisza M.J."/>
            <person name="Buck C.B."/>
        </authorList>
    </citation>
    <scope>NUCLEOTIDE SEQUENCE</scope>
    <source>
        <strain evidence="2">CtfrT39</strain>
    </source>
</reference>
<evidence type="ECO:0000313" key="2">
    <source>
        <dbReference type="EMBL" id="DAF96767.1"/>
    </source>
</evidence>
<accession>A0A8S5UQL9</accession>
<feature type="region of interest" description="Disordered" evidence="1">
    <location>
        <begin position="176"/>
        <end position="204"/>
    </location>
</feature>